<name>A0A919EEP8_9ACTN</name>
<proteinExistence type="predicted"/>
<reference evidence="2" key="1">
    <citation type="journal article" date="2014" name="Int. J. Syst. Evol. Microbiol.">
        <title>Complete genome sequence of Corynebacterium casei LMG S-19264T (=DSM 44701T), isolated from a smear-ripened cheese.</title>
        <authorList>
            <consortium name="US DOE Joint Genome Institute (JGI-PGF)"/>
            <person name="Walter F."/>
            <person name="Albersmeier A."/>
            <person name="Kalinowski J."/>
            <person name="Ruckert C."/>
        </authorList>
    </citation>
    <scope>NUCLEOTIDE SEQUENCE</scope>
    <source>
        <strain evidence="2">JCM 4059</strain>
    </source>
</reference>
<comment type="caution">
    <text evidence="2">The sequence shown here is derived from an EMBL/GenBank/DDBJ whole genome shotgun (WGS) entry which is preliminary data.</text>
</comment>
<keyword evidence="3" id="KW-1185">Reference proteome</keyword>
<organism evidence="2 3">
    <name type="scientific">Streptomyces mashuensis</name>
    <dbReference type="NCBI Taxonomy" id="33904"/>
    <lineage>
        <taxon>Bacteria</taxon>
        <taxon>Bacillati</taxon>
        <taxon>Actinomycetota</taxon>
        <taxon>Actinomycetes</taxon>
        <taxon>Kitasatosporales</taxon>
        <taxon>Streptomycetaceae</taxon>
        <taxon>Streptomyces</taxon>
    </lineage>
</organism>
<feature type="region of interest" description="Disordered" evidence="1">
    <location>
        <begin position="134"/>
        <end position="159"/>
    </location>
</feature>
<protein>
    <submittedName>
        <fullName evidence="2">Uncharacterized protein</fullName>
    </submittedName>
</protein>
<feature type="compositionally biased region" description="Pro residues" evidence="1">
    <location>
        <begin position="143"/>
        <end position="153"/>
    </location>
</feature>
<accession>A0A919EEP8</accession>
<evidence type="ECO:0000256" key="1">
    <source>
        <dbReference type="SAM" id="MobiDB-lite"/>
    </source>
</evidence>
<reference evidence="2" key="2">
    <citation type="submission" date="2020-09" db="EMBL/GenBank/DDBJ databases">
        <authorList>
            <person name="Sun Q."/>
            <person name="Ohkuma M."/>
        </authorList>
    </citation>
    <scope>NUCLEOTIDE SEQUENCE</scope>
    <source>
        <strain evidence="2">JCM 4059</strain>
    </source>
</reference>
<gene>
    <name evidence="2" type="ORF">GCM10010218_45520</name>
</gene>
<dbReference type="RefSeq" id="WP_190131521.1">
    <property type="nucleotide sequence ID" value="NZ_BNBD01000010.1"/>
</dbReference>
<dbReference type="AlphaFoldDB" id="A0A919EEP8"/>
<evidence type="ECO:0000313" key="3">
    <source>
        <dbReference type="Proteomes" id="UP000638313"/>
    </source>
</evidence>
<evidence type="ECO:0000313" key="2">
    <source>
        <dbReference type="EMBL" id="GHF59020.1"/>
    </source>
</evidence>
<dbReference type="Proteomes" id="UP000638313">
    <property type="component" value="Unassembled WGS sequence"/>
</dbReference>
<dbReference type="EMBL" id="BNBD01000010">
    <property type="protein sequence ID" value="GHF59020.1"/>
    <property type="molecule type" value="Genomic_DNA"/>
</dbReference>
<sequence length="159" mass="16816">MTPRPTTPPAECAGFVAVSVHLTGFDEFTLRSTGMVRLYHDTTIEQVGRAAVGRFLGDLAAAGDDPGRITDPVSLDIARAITHLWYLGVWPRLARATHTALGRETANTAFVVSPQAWSEGLVWRALGGHAPGARPPGFGTWAAPPPAPHPRPAPSGARP</sequence>